<comment type="function">
    <text evidence="6">Required for the activity of the bacterial periplasmic transport system of putrescine.</text>
</comment>
<dbReference type="AlphaFoldDB" id="A0A2P1VRW7"/>
<organism evidence="7 8">
    <name type="scientific">Plesiomonas shigelloides</name>
    <name type="common">Aeromonas shigelloides</name>
    <dbReference type="NCBI Taxonomy" id="703"/>
    <lineage>
        <taxon>Bacteria</taxon>
        <taxon>Pseudomonadati</taxon>
        <taxon>Pseudomonadota</taxon>
        <taxon>Gammaproteobacteria</taxon>
        <taxon>Enterobacterales</taxon>
        <taxon>Enterobacteriaceae</taxon>
        <taxon>Plesiomonas</taxon>
    </lineage>
</organism>
<comment type="subcellular location">
    <subcellularLocation>
        <location evidence="1 6">Periplasm</location>
    </subcellularLocation>
</comment>
<dbReference type="Pfam" id="PF13416">
    <property type="entry name" value="SBP_bac_8"/>
    <property type="match status" value="1"/>
</dbReference>
<dbReference type="PANTHER" id="PTHR30222:SF17">
    <property type="entry name" value="SPERMIDINE_PUTRESCINE-BINDING PERIPLASMIC PROTEIN"/>
    <property type="match status" value="1"/>
</dbReference>
<evidence type="ECO:0000256" key="6">
    <source>
        <dbReference type="PIRNR" id="PIRNR019574"/>
    </source>
</evidence>
<proteinExistence type="inferred from homology"/>
<dbReference type="GO" id="GO:0015846">
    <property type="term" value="P:polyamine transport"/>
    <property type="evidence" value="ECO:0007669"/>
    <property type="project" value="InterPro"/>
</dbReference>
<comment type="caution">
    <text evidence="7">The sequence shown here is derived from an EMBL/GenBank/DDBJ whole genome shotgun (WGS) entry which is preliminary data.</text>
</comment>
<dbReference type="GO" id="GO:0019808">
    <property type="term" value="F:polyamine binding"/>
    <property type="evidence" value="ECO:0007669"/>
    <property type="project" value="InterPro"/>
</dbReference>
<sequence length="346" mass="38906">MSKLWVQSLVLSATAVMSSAGAAQEQLYVYNWTDYIPAALLEQFSKETGIEVIYSTFESNEEMYSKLKLTQGAGYDLVVPSTYYISKMAREGLLQEIDQSQLKNFANLDPALLHREFDPQNTYSVPYVWGVTGIAVNKSEIDPATVTSWADLWNPAFKDRLLLTNDSREVFHMALLVNGKSPNTTNPDDIRQAYEKLQPLMPNVRVFNSDAPDVPYLQDEVSVGMIWNGPAWRASLENPDLTFVYPKEGAIFWMDSFAIPKAAKNKAAAHRFIDFLLRPESAAAIIKELGYSVPNQAALKLLPAEMVNNPTLFPPEDAKQRGQFQADVGDAVQIYEEYWNKLRTGK</sequence>
<dbReference type="SUPFAM" id="SSF53850">
    <property type="entry name" value="Periplasmic binding protein-like II"/>
    <property type="match status" value="1"/>
</dbReference>
<evidence type="ECO:0000256" key="5">
    <source>
        <dbReference type="ARBA" id="ARBA00022764"/>
    </source>
</evidence>
<evidence type="ECO:0000256" key="4">
    <source>
        <dbReference type="ARBA" id="ARBA00022729"/>
    </source>
</evidence>
<dbReference type="Gene3D" id="3.40.190.10">
    <property type="entry name" value="Periplasmic binding protein-like II"/>
    <property type="match status" value="2"/>
</dbReference>
<dbReference type="PRINTS" id="PR00909">
    <property type="entry name" value="SPERMDNBNDNG"/>
</dbReference>
<keyword evidence="5 6" id="KW-0574">Periplasm</keyword>
<evidence type="ECO:0000313" key="8">
    <source>
        <dbReference type="Proteomes" id="UP000664658"/>
    </source>
</evidence>
<keyword evidence="3 6" id="KW-0813">Transport</keyword>
<dbReference type="PANTHER" id="PTHR30222">
    <property type="entry name" value="SPERMIDINE/PUTRESCINE-BINDING PERIPLASMIC PROTEIN"/>
    <property type="match status" value="1"/>
</dbReference>
<keyword evidence="4" id="KW-0732">Signal</keyword>
<evidence type="ECO:0000256" key="3">
    <source>
        <dbReference type="ARBA" id="ARBA00022448"/>
    </source>
</evidence>
<dbReference type="EMBL" id="JAFNAA010000009">
    <property type="protein sequence ID" value="MBO1108553.1"/>
    <property type="molecule type" value="Genomic_DNA"/>
</dbReference>
<dbReference type="GeneID" id="69704706"/>
<protein>
    <recommendedName>
        <fullName evidence="6">Putrescine-binding periplasmic protein</fullName>
    </recommendedName>
</protein>
<dbReference type="Proteomes" id="UP000664658">
    <property type="component" value="Unassembled WGS sequence"/>
</dbReference>
<reference evidence="7" key="1">
    <citation type="submission" date="2021-03" db="EMBL/GenBank/DDBJ databases">
        <title>Plesiomonas shigelloides zfcc0051, isolated from zebrafish feces.</title>
        <authorList>
            <person name="Vanderhoek Z."/>
            <person name="Gaulke C."/>
        </authorList>
    </citation>
    <scope>NUCLEOTIDE SEQUENCE</scope>
    <source>
        <strain evidence="7">Zfcc0051</strain>
    </source>
</reference>
<comment type="similarity">
    <text evidence="2 6">Belongs to the bacterial solute-binding protein PotD/PotF family.</text>
</comment>
<evidence type="ECO:0000256" key="2">
    <source>
        <dbReference type="ARBA" id="ARBA00007173"/>
    </source>
</evidence>
<gene>
    <name evidence="7" type="ORF">J2R62_09990</name>
</gene>
<dbReference type="RefSeq" id="WP_010864966.1">
    <property type="nucleotide sequence ID" value="NZ_CP027852.1"/>
</dbReference>
<dbReference type="PIRSF" id="PIRSF019574">
    <property type="entry name" value="Periplasmic_polyamine_BP"/>
    <property type="match status" value="1"/>
</dbReference>
<evidence type="ECO:0000313" key="7">
    <source>
        <dbReference type="EMBL" id="MBO1108553.1"/>
    </source>
</evidence>
<evidence type="ECO:0000256" key="1">
    <source>
        <dbReference type="ARBA" id="ARBA00004418"/>
    </source>
</evidence>
<dbReference type="InterPro" id="IPR001188">
    <property type="entry name" value="Sperm_putr-bd"/>
</dbReference>
<dbReference type="InterPro" id="IPR006059">
    <property type="entry name" value="SBP"/>
</dbReference>
<accession>A0A2P1VRW7</accession>
<dbReference type="GO" id="GO:0030288">
    <property type="term" value="C:outer membrane-bounded periplasmic space"/>
    <property type="evidence" value="ECO:0007669"/>
    <property type="project" value="UniProtKB-ARBA"/>
</dbReference>
<name>A0A2P1VRW7_PLESH</name>